<proteinExistence type="predicted"/>
<dbReference type="RefSeq" id="WP_114480193.1">
    <property type="nucleotide sequence ID" value="NZ_QPII01000015.1"/>
</dbReference>
<sequence>MGEVVSRERAYEWSINRIAEAIGRDRRTVAKVIREAAVSPCGTRHGNPVYRLADVVEAMTARQSENTGAADVGDFQPQDRKAWFQSENERVKLERELRNLVPVEEAQREMSILAKAMASGLDSLADMLERDAGLPPEAIEQVERITDALREQMYRAIVADEDEGAARA</sequence>
<organism evidence="1 2">
    <name type="scientific">Billgrantia montanilacus</name>
    <dbReference type="NCBI Taxonomy" id="2282305"/>
    <lineage>
        <taxon>Bacteria</taxon>
        <taxon>Pseudomonadati</taxon>
        <taxon>Pseudomonadota</taxon>
        <taxon>Gammaproteobacteria</taxon>
        <taxon>Oceanospirillales</taxon>
        <taxon>Halomonadaceae</taxon>
        <taxon>Billgrantia</taxon>
    </lineage>
</organism>
<accession>A0A368TRY8</accession>
<reference evidence="1 2" key="1">
    <citation type="submission" date="2018-07" db="EMBL/GenBank/DDBJ databases">
        <title>Halomonas montanilacus sp. nov., isolated from Lake Pengyan on Tibetan Plateau.</title>
        <authorList>
            <person name="Lu H."/>
            <person name="Xing P."/>
            <person name="Wu Q."/>
        </authorList>
    </citation>
    <scope>NUCLEOTIDE SEQUENCE [LARGE SCALE GENOMIC DNA]</scope>
    <source>
        <strain evidence="1 2">PYC7W</strain>
    </source>
</reference>
<dbReference type="InterPro" id="IPR009901">
    <property type="entry name" value="Phage_VT1-Sakai_H0025"/>
</dbReference>
<dbReference type="Pfam" id="PF07278">
    <property type="entry name" value="DUF1441"/>
    <property type="match status" value="1"/>
</dbReference>
<gene>
    <name evidence="1" type="ORF">DU505_17080</name>
</gene>
<dbReference type="AlphaFoldDB" id="A0A368TRY8"/>
<dbReference type="Proteomes" id="UP000252405">
    <property type="component" value="Unassembled WGS sequence"/>
</dbReference>
<evidence type="ECO:0000313" key="1">
    <source>
        <dbReference type="EMBL" id="RCV87485.1"/>
    </source>
</evidence>
<comment type="caution">
    <text evidence="1">The sequence shown here is derived from an EMBL/GenBank/DDBJ whole genome shotgun (WGS) entry which is preliminary data.</text>
</comment>
<protein>
    <submittedName>
        <fullName evidence="1">DUF1441 family protein</fullName>
    </submittedName>
</protein>
<dbReference type="OrthoDB" id="6119938at2"/>
<keyword evidence="2" id="KW-1185">Reference proteome</keyword>
<name>A0A368TRY8_9GAMM</name>
<dbReference type="EMBL" id="QPII01000015">
    <property type="protein sequence ID" value="RCV87485.1"/>
    <property type="molecule type" value="Genomic_DNA"/>
</dbReference>
<evidence type="ECO:0000313" key="2">
    <source>
        <dbReference type="Proteomes" id="UP000252405"/>
    </source>
</evidence>